<keyword evidence="6 8" id="KW-0067">ATP-binding</keyword>
<proteinExistence type="inferred from homology"/>
<evidence type="ECO:0000256" key="5">
    <source>
        <dbReference type="ARBA" id="ARBA00022741"/>
    </source>
</evidence>
<dbReference type="Pfam" id="PF01171">
    <property type="entry name" value="ATP_bind_3"/>
    <property type="match status" value="1"/>
</dbReference>
<feature type="domain" description="Lysidine-tRNA(Ile) synthetase C-terminal" evidence="9">
    <location>
        <begin position="372"/>
        <end position="444"/>
    </location>
</feature>
<dbReference type="NCBIfam" id="TIGR02432">
    <property type="entry name" value="lysidine_TilS_N"/>
    <property type="match status" value="1"/>
</dbReference>
<dbReference type="InterPro" id="IPR011063">
    <property type="entry name" value="TilS/TtcA_N"/>
</dbReference>
<comment type="caution">
    <text evidence="10">The sequence shown here is derived from an EMBL/GenBank/DDBJ whole genome shotgun (WGS) entry which is preliminary data.</text>
</comment>
<dbReference type="InterPro" id="IPR012796">
    <property type="entry name" value="Lysidine-tRNA-synth_C"/>
</dbReference>
<dbReference type="Gene3D" id="3.40.50.620">
    <property type="entry name" value="HUPs"/>
    <property type="match status" value="1"/>
</dbReference>
<evidence type="ECO:0000313" key="10">
    <source>
        <dbReference type="EMBL" id="MBB3186289.1"/>
    </source>
</evidence>
<dbReference type="EC" id="6.3.4.19" evidence="8"/>
<dbReference type="GO" id="GO:0032267">
    <property type="term" value="F:tRNA(Ile)-lysidine synthase activity"/>
    <property type="evidence" value="ECO:0007669"/>
    <property type="project" value="UniProtKB-EC"/>
</dbReference>
<evidence type="ECO:0000256" key="6">
    <source>
        <dbReference type="ARBA" id="ARBA00022840"/>
    </source>
</evidence>
<evidence type="ECO:0000256" key="3">
    <source>
        <dbReference type="ARBA" id="ARBA00022598"/>
    </source>
</evidence>
<dbReference type="EMBL" id="JACHYB010000001">
    <property type="protein sequence ID" value="MBB3186289.1"/>
    <property type="molecule type" value="Genomic_DNA"/>
</dbReference>
<dbReference type="Proteomes" id="UP000544222">
    <property type="component" value="Unassembled WGS sequence"/>
</dbReference>
<dbReference type="InterPro" id="IPR014729">
    <property type="entry name" value="Rossmann-like_a/b/a_fold"/>
</dbReference>
<feature type="binding site" evidence="8">
    <location>
        <begin position="32"/>
        <end position="37"/>
    </location>
    <ligand>
        <name>ATP</name>
        <dbReference type="ChEBI" id="CHEBI:30616"/>
    </ligand>
</feature>
<dbReference type="NCBIfam" id="TIGR02433">
    <property type="entry name" value="lysidine_TilS_C"/>
    <property type="match status" value="1"/>
</dbReference>
<dbReference type="CDD" id="cd01992">
    <property type="entry name" value="TilS_N"/>
    <property type="match status" value="1"/>
</dbReference>
<evidence type="ECO:0000256" key="1">
    <source>
        <dbReference type="ARBA" id="ARBA00004496"/>
    </source>
</evidence>
<sequence length="447" mass="51944">MTVSYTITQKVIQFIQKENLPPISSRLIVGVSGGRDSVVLLHLLHHIGYECIVAHCNFQLRGTESDSDEQFVERLTQQMQLPFEHIAFNTKQEATSKGISIEMAARDLRYVWFEQLQEILTADAIAVGHHSDDAIETFFINILRGTGIRGLTGIESKNQSIIRPLLCLSRTEIEQYAQENHLEYCTDSTNEDQSIQRNKIRHQLIPLMEQMNPSFRKTMQKNMERLAETYMSVHYETEHSRQRIMEQKGELAAISIQALLKETQPHFTLFELLHPFHFNSAIIQSIYDNLDDISGKQFYSSSHRLIKDREQLLILPIHQEHKMALTILASDSVVKIDNFSLEISQSIDKKEIIIEKKHNIIFADADQLQFPLTIRHPVKGDFFYPFGSKGKKKLSDFFIDHKWNLYQKENCWLLCSNDTIMWIIGHRFDDRFKIGEATKKVIKIRIL</sequence>
<keyword evidence="4 8" id="KW-0819">tRNA processing</keyword>
<evidence type="ECO:0000259" key="9">
    <source>
        <dbReference type="SMART" id="SM00977"/>
    </source>
</evidence>
<dbReference type="SUPFAM" id="SSF56037">
    <property type="entry name" value="PheT/TilS domain"/>
    <property type="match status" value="1"/>
</dbReference>
<comment type="catalytic activity">
    <reaction evidence="7 8">
        <text>cytidine(34) in tRNA(Ile2) + L-lysine + ATP = lysidine(34) in tRNA(Ile2) + AMP + diphosphate + H(+)</text>
        <dbReference type="Rhea" id="RHEA:43744"/>
        <dbReference type="Rhea" id="RHEA-COMP:10625"/>
        <dbReference type="Rhea" id="RHEA-COMP:10670"/>
        <dbReference type="ChEBI" id="CHEBI:15378"/>
        <dbReference type="ChEBI" id="CHEBI:30616"/>
        <dbReference type="ChEBI" id="CHEBI:32551"/>
        <dbReference type="ChEBI" id="CHEBI:33019"/>
        <dbReference type="ChEBI" id="CHEBI:82748"/>
        <dbReference type="ChEBI" id="CHEBI:83665"/>
        <dbReference type="ChEBI" id="CHEBI:456215"/>
        <dbReference type="EC" id="6.3.4.19"/>
    </reaction>
</comment>
<keyword evidence="5 8" id="KW-0547">Nucleotide-binding</keyword>
<dbReference type="HAMAP" id="MF_01161">
    <property type="entry name" value="tRNA_Ile_lys_synt"/>
    <property type="match status" value="1"/>
</dbReference>
<dbReference type="PANTHER" id="PTHR43033">
    <property type="entry name" value="TRNA(ILE)-LYSIDINE SYNTHASE-RELATED"/>
    <property type="match status" value="1"/>
</dbReference>
<gene>
    <name evidence="8" type="primary">tilS</name>
    <name evidence="10" type="ORF">FHX64_000452</name>
</gene>
<evidence type="ECO:0000256" key="8">
    <source>
        <dbReference type="HAMAP-Rule" id="MF_01161"/>
    </source>
</evidence>
<reference evidence="10 11" key="1">
    <citation type="submission" date="2020-08" db="EMBL/GenBank/DDBJ databases">
        <title>Genomic Encyclopedia of Type Strains, Phase IV (KMG-IV): sequencing the most valuable type-strain genomes for metagenomic binning, comparative biology and taxonomic classification.</title>
        <authorList>
            <person name="Goeker M."/>
        </authorList>
    </citation>
    <scope>NUCLEOTIDE SEQUENCE [LARGE SCALE GENOMIC DNA]</scope>
    <source>
        <strain evidence="10 11">DSM 27471</strain>
    </source>
</reference>
<dbReference type="SMART" id="SM00977">
    <property type="entry name" value="TilS_C"/>
    <property type="match status" value="1"/>
</dbReference>
<comment type="domain">
    <text evidence="8">The N-terminal region contains the highly conserved SGGXDS motif, predicted to be a P-loop motif involved in ATP binding.</text>
</comment>
<dbReference type="InterPro" id="IPR012094">
    <property type="entry name" value="tRNA_Ile_lys_synt"/>
</dbReference>
<comment type="function">
    <text evidence="8">Ligates lysine onto the cytidine present at position 34 of the AUA codon-specific tRNA(Ile) that contains the anticodon CAU, in an ATP-dependent manner. Cytidine is converted to lysidine, thus changing the amino acid specificity of the tRNA from methionine to isoleucine.</text>
</comment>
<dbReference type="PANTHER" id="PTHR43033:SF1">
    <property type="entry name" value="TRNA(ILE)-LYSIDINE SYNTHASE-RELATED"/>
    <property type="match status" value="1"/>
</dbReference>
<dbReference type="AlphaFoldDB" id="A0A7W5H155"/>
<keyword evidence="2 8" id="KW-0963">Cytoplasm</keyword>
<dbReference type="GO" id="GO:0005524">
    <property type="term" value="F:ATP binding"/>
    <property type="evidence" value="ECO:0007669"/>
    <property type="project" value="UniProtKB-UniRule"/>
</dbReference>
<comment type="subcellular location">
    <subcellularLocation>
        <location evidence="1 8">Cytoplasm</location>
    </subcellularLocation>
</comment>
<evidence type="ECO:0000313" key="11">
    <source>
        <dbReference type="Proteomes" id="UP000544222"/>
    </source>
</evidence>
<dbReference type="Pfam" id="PF11734">
    <property type="entry name" value="TilS_C"/>
    <property type="match status" value="1"/>
</dbReference>
<evidence type="ECO:0000256" key="2">
    <source>
        <dbReference type="ARBA" id="ARBA00022490"/>
    </source>
</evidence>
<dbReference type="GO" id="GO:0006400">
    <property type="term" value="P:tRNA modification"/>
    <property type="evidence" value="ECO:0007669"/>
    <property type="project" value="UniProtKB-UniRule"/>
</dbReference>
<evidence type="ECO:0000256" key="7">
    <source>
        <dbReference type="ARBA" id="ARBA00048539"/>
    </source>
</evidence>
<dbReference type="InterPro" id="IPR012795">
    <property type="entry name" value="tRNA_Ile_lys_synt_N"/>
</dbReference>
<dbReference type="GO" id="GO:0005737">
    <property type="term" value="C:cytoplasm"/>
    <property type="evidence" value="ECO:0007669"/>
    <property type="project" value="UniProtKB-SubCell"/>
</dbReference>
<dbReference type="SUPFAM" id="SSF52402">
    <property type="entry name" value="Adenine nucleotide alpha hydrolases-like"/>
    <property type="match status" value="1"/>
</dbReference>
<keyword evidence="3 8" id="KW-0436">Ligase</keyword>
<accession>A0A7W5H155</accession>
<protein>
    <recommendedName>
        <fullName evidence="8">tRNA(Ile)-lysidine synthase</fullName>
        <ecNumber evidence="8">6.3.4.19</ecNumber>
    </recommendedName>
    <alternativeName>
        <fullName evidence="8">tRNA(Ile)-2-lysyl-cytidine synthase</fullName>
    </alternativeName>
    <alternativeName>
        <fullName evidence="8">tRNA(Ile)-lysidine synthetase</fullName>
    </alternativeName>
</protein>
<keyword evidence="11" id="KW-1185">Reference proteome</keyword>
<comment type="similarity">
    <text evidence="8">Belongs to the tRNA(Ile)-lysidine synthase family.</text>
</comment>
<organism evidence="10 11">
    <name type="scientific">Microbacter margulisiae</name>
    <dbReference type="NCBI Taxonomy" id="1350067"/>
    <lineage>
        <taxon>Bacteria</taxon>
        <taxon>Pseudomonadati</taxon>
        <taxon>Bacteroidota</taxon>
        <taxon>Bacteroidia</taxon>
        <taxon>Bacteroidales</taxon>
        <taxon>Porphyromonadaceae</taxon>
        <taxon>Microbacter</taxon>
    </lineage>
</organism>
<evidence type="ECO:0000256" key="4">
    <source>
        <dbReference type="ARBA" id="ARBA00022694"/>
    </source>
</evidence>
<dbReference type="RefSeq" id="WP_183412203.1">
    <property type="nucleotide sequence ID" value="NZ_JACHYB010000001.1"/>
</dbReference>
<name>A0A7W5H155_9PORP</name>